<dbReference type="InterPro" id="IPR036188">
    <property type="entry name" value="FAD/NAD-bd_sf"/>
</dbReference>
<protein>
    <submittedName>
        <fullName evidence="2">Protoporphyrinogen oxidase</fullName>
    </submittedName>
</protein>
<proteinExistence type="predicted"/>
<dbReference type="GO" id="GO:0008767">
    <property type="term" value="F:UDP-galactopyranose mutase activity"/>
    <property type="evidence" value="ECO:0007669"/>
    <property type="project" value="TreeGrafter"/>
</dbReference>
<dbReference type="GO" id="GO:0050660">
    <property type="term" value="F:flavin adenine dinucleotide binding"/>
    <property type="evidence" value="ECO:0007669"/>
    <property type="project" value="TreeGrafter"/>
</dbReference>
<dbReference type="GO" id="GO:0016491">
    <property type="term" value="F:oxidoreductase activity"/>
    <property type="evidence" value="ECO:0007669"/>
    <property type="project" value="InterPro"/>
</dbReference>
<organism evidence="2 3">
    <name type="scientific">[Ruminococcus] torques</name>
    <dbReference type="NCBI Taxonomy" id="33039"/>
    <lineage>
        <taxon>Bacteria</taxon>
        <taxon>Bacillati</taxon>
        <taxon>Bacillota</taxon>
        <taxon>Clostridia</taxon>
        <taxon>Lachnospirales</taxon>
        <taxon>Lachnospiraceae</taxon>
        <taxon>Mediterraneibacter</taxon>
    </lineage>
</organism>
<dbReference type="RefSeq" id="WP_004846563.1">
    <property type="nucleotide sequence ID" value="NZ_AP028249.1"/>
</dbReference>
<reference evidence="2 3" key="1">
    <citation type="submission" date="2015-09" db="EMBL/GenBank/DDBJ databases">
        <authorList>
            <consortium name="Pathogen Informatics"/>
        </authorList>
    </citation>
    <scope>NUCLEOTIDE SEQUENCE [LARGE SCALE GENOMIC DNA]</scope>
    <source>
        <strain evidence="2 3">2789STDY5834841</strain>
    </source>
</reference>
<feature type="domain" description="Amine oxidase" evidence="1">
    <location>
        <begin position="25"/>
        <end position="420"/>
    </location>
</feature>
<dbReference type="GO" id="GO:0005829">
    <property type="term" value="C:cytosol"/>
    <property type="evidence" value="ECO:0007669"/>
    <property type="project" value="TreeGrafter"/>
</dbReference>
<dbReference type="Gene3D" id="3.50.50.60">
    <property type="entry name" value="FAD/NAD(P)-binding domain"/>
    <property type="match status" value="1"/>
</dbReference>
<name>A0A174C5P3_9FIRM</name>
<evidence type="ECO:0000313" key="2">
    <source>
        <dbReference type="EMBL" id="CUO08283.1"/>
    </source>
</evidence>
<gene>
    <name evidence="2" type="ORF">ERS852456_01564</name>
</gene>
<dbReference type="Pfam" id="PF01593">
    <property type="entry name" value="Amino_oxidase"/>
    <property type="match status" value="1"/>
</dbReference>
<dbReference type="InterPro" id="IPR002937">
    <property type="entry name" value="Amino_oxidase"/>
</dbReference>
<sequence length="427" mass="49849">MDRNVKYLIIGAGISGLTFANYADGDYLIIEKEKEVGGYCRTIKKKDYVWDYAGHFFHFSTDEFKKKFLDSVNPEDIKYKDKNTKIIYKGELVDYPFQTNIHQLEKEEFIDCLYDLFHKEEKEDYDSFLDMLYGKFGKSIVEKFLKPYNEKLYAVDLKTLDKDAMGRFFPYADIPAIIDNMKANKDSTSYNNSFLYPRNGAGSFIQILYDALDSSKILMEHEVVKIDNEHKVAQLDDGSKINYEYLINTSPLNHFLGYFEGEKFSALKNRLSYNKVLVFNLGFNKKSKFTEEHWMYIPDKAVNFYRIGFYDNILDADKLSMYIEIGYGKEDEITEQDVEMQLKLTLENLHKLGIIDDDTKLEEHSTIIMDPAYVHINTETEKMVQQFKAEEEKNGIYTIGRYGAWTYCSMEDCMIAARDLAMSLCQG</sequence>
<dbReference type="EMBL" id="CYZO01000018">
    <property type="protein sequence ID" value="CUO08283.1"/>
    <property type="molecule type" value="Genomic_DNA"/>
</dbReference>
<dbReference type="PANTHER" id="PTHR21197">
    <property type="entry name" value="UDP-GALACTOPYRANOSE MUTASE"/>
    <property type="match status" value="1"/>
</dbReference>
<evidence type="ECO:0000313" key="3">
    <source>
        <dbReference type="Proteomes" id="UP000095787"/>
    </source>
</evidence>
<evidence type="ECO:0000259" key="1">
    <source>
        <dbReference type="Pfam" id="PF01593"/>
    </source>
</evidence>
<dbReference type="Proteomes" id="UP000095787">
    <property type="component" value="Unassembled WGS sequence"/>
</dbReference>
<dbReference type="PANTHER" id="PTHR21197:SF0">
    <property type="entry name" value="UDP-GALACTOPYRANOSE MUTASE"/>
    <property type="match status" value="1"/>
</dbReference>
<dbReference type="AlphaFoldDB" id="A0A174C5P3"/>
<dbReference type="SUPFAM" id="SSF51971">
    <property type="entry name" value="Nucleotide-binding domain"/>
    <property type="match status" value="1"/>
</dbReference>
<accession>A0A174C5P3</accession>